<proteinExistence type="predicted"/>
<accession>A0A974SQI1</accession>
<dbReference type="InterPro" id="IPR003594">
    <property type="entry name" value="HATPase_dom"/>
</dbReference>
<dbReference type="Pfam" id="PF12860">
    <property type="entry name" value="PAS_7"/>
    <property type="match status" value="1"/>
</dbReference>
<evidence type="ECO:0000259" key="6">
    <source>
        <dbReference type="PROSITE" id="PS50113"/>
    </source>
</evidence>
<evidence type="ECO:0000256" key="2">
    <source>
        <dbReference type="ARBA" id="ARBA00012438"/>
    </source>
</evidence>
<dbReference type="PROSITE" id="PS50109">
    <property type="entry name" value="HIS_KIN"/>
    <property type="match status" value="1"/>
</dbReference>
<dbReference type="CDD" id="cd00082">
    <property type="entry name" value="HisKA"/>
    <property type="match status" value="1"/>
</dbReference>
<dbReference type="InterPro" id="IPR036890">
    <property type="entry name" value="HATPase_C_sf"/>
</dbReference>
<dbReference type="InterPro" id="IPR035965">
    <property type="entry name" value="PAS-like_dom_sf"/>
</dbReference>
<evidence type="ECO:0000256" key="1">
    <source>
        <dbReference type="ARBA" id="ARBA00000085"/>
    </source>
</evidence>
<feature type="domain" description="PAC" evidence="6">
    <location>
        <begin position="90"/>
        <end position="142"/>
    </location>
</feature>
<dbReference type="InterPro" id="IPR003661">
    <property type="entry name" value="HisK_dim/P_dom"/>
</dbReference>
<evidence type="ECO:0000256" key="3">
    <source>
        <dbReference type="ARBA" id="ARBA00022553"/>
    </source>
</evidence>
<dbReference type="Gene3D" id="3.30.565.10">
    <property type="entry name" value="Histidine kinase-like ATPase, C-terminal domain"/>
    <property type="match status" value="1"/>
</dbReference>
<dbReference type="SUPFAM" id="SSF47384">
    <property type="entry name" value="Homodimeric domain of signal transducing histidine kinase"/>
    <property type="match status" value="1"/>
</dbReference>
<dbReference type="AlphaFoldDB" id="A0A974SQI1"/>
<dbReference type="Pfam" id="PF02518">
    <property type="entry name" value="HATPase_c"/>
    <property type="match status" value="1"/>
</dbReference>
<comment type="catalytic activity">
    <reaction evidence="1">
        <text>ATP + protein L-histidine = ADP + protein N-phospho-L-histidine.</text>
        <dbReference type="EC" id="2.7.13.3"/>
    </reaction>
</comment>
<dbReference type="GO" id="GO:0000155">
    <property type="term" value="F:phosphorelay sensor kinase activity"/>
    <property type="evidence" value="ECO:0007669"/>
    <property type="project" value="InterPro"/>
</dbReference>
<dbReference type="PANTHER" id="PTHR43065">
    <property type="entry name" value="SENSOR HISTIDINE KINASE"/>
    <property type="match status" value="1"/>
</dbReference>
<dbReference type="PANTHER" id="PTHR43065:SF50">
    <property type="entry name" value="HISTIDINE KINASE"/>
    <property type="match status" value="1"/>
</dbReference>
<keyword evidence="8" id="KW-1185">Reference proteome</keyword>
<dbReference type="SUPFAM" id="SSF55874">
    <property type="entry name" value="ATPase domain of HSP90 chaperone/DNA topoisomerase II/histidine kinase"/>
    <property type="match status" value="1"/>
</dbReference>
<gene>
    <name evidence="7" type="ORF">IWH25_04020</name>
</gene>
<dbReference type="EC" id="2.7.13.3" evidence="2"/>
<dbReference type="RefSeq" id="WP_203388075.1">
    <property type="nucleotide sequence ID" value="NZ_CP064781.1"/>
</dbReference>
<sequence>MATSQQFDTLAASDLIAAAEYMPIGVSIVDERLRVKFWNRAFLDILDFPEALLRVGMPLAELFRYNAERGEYGSGDIDELVAARVALAQRFEPHHFLRKRPDGHFIDIRGEVIRKDDGTVGGFVSLYQDVTREKTFEQELVESNRALGEGNAKLQRAYEELRETELQLLQSAKMASVGQLAAGIAHEINNPIGFVMSNQSALKRNAETLVELADAYSAREAALPAVEREALARLKREMDIDFIKEDMPQLFDEMRTGLDRVKQIVASLQTFAEDRSGTWEDTDLSCELDRALAVAQHRLPAGAQIVRDYAPLPPIRAMRADLTQVLLALLHNAGDAIGGGGTITLRCGEDGDKVFVEVADNGCGIAEQVMPHLFDPFFTTKPVGSGTGLSLAVSQRVVRNHGGRILVRSEPGKGSVFRVELPKSPSSPAHAGTPA</sequence>
<evidence type="ECO:0000313" key="8">
    <source>
        <dbReference type="Proteomes" id="UP000663444"/>
    </source>
</evidence>
<organism evidence="7 8">
    <name type="scientific">Azospira restricta</name>
    <dbReference type="NCBI Taxonomy" id="404405"/>
    <lineage>
        <taxon>Bacteria</taxon>
        <taxon>Pseudomonadati</taxon>
        <taxon>Pseudomonadota</taxon>
        <taxon>Betaproteobacteria</taxon>
        <taxon>Rhodocyclales</taxon>
        <taxon>Rhodocyclaceae</taxon>
        <taxon>Azospira</taxon>
    </lineage>
</organism>
<dbReference type="Proteomes" id="UP000663444">
    <property type="component" value="Chromosome"/>
</dbReference>
<evidence type="ECO:0000313" key="7">
    <source>
        <dbReference type="EMBL" id="QRJ64529.1"/>
    </source>
</evidence>
<dbReference type="Gene3D" id="3.30.450.20">
    <property type="entry name" value="PAS domain"/>
    <property type="match status" value="1"/>
</dbReference>
<dbReference type="PROSITE" id="PS50113">
    <property type="entry name" value="PAC"/>
    <property type="match status" value="1"/>
</dbReference>
<protein>
    <recommendedName>
        <fullName evidence="2">histidine kinase</fullName>
        <ecNumber evidence="2">2.7.13.3</ecNumber>
    </recommendedName>
</protein>
<dbReference type="InterPro" id="IPR000014">
    <property type="entry name" value="PAS"/>
</dbReference>
<reference evidence="7" key="1">
    <citation type="submission" date="2020-11" db="EMBL/GenBank/DDBJ databases">
        <title>Azospira restricta DSM 18626 genome sequence.</title>
        <authorList>
            <person name="Moe W.M."/>
        </authorList>
    </citation>
    <scope>NUCLEOTIDE SEQUENCE</scope>
    <source>
        <strain evidence="7">DSM 18626</strain>
    </source>
</reference>
<dbReference type="InterPro" id="IPR036097">
    <property type="entry name" value="HisK_dim/P_sf"/>
</dbReference>
<evidence type="ECO:0000259" key="5">
    <source>
        <dbReference type="PROSITE" id="PS50109"/>
    </source>
</evidence>
<name>A0A974SQI1_9RHOO</name>
<dbReference type="CDD" id="cd00130">
    <property type="entry name" value="PAS"/>
    <property type="match status" value="1"/>
</dbReference>
<dbReference type="SUPFAM" id="SSF55785">
    <property type="entry name" value="PYP-like sensor domain (PAS domain)"/>
    <property type="match status" value="1"/>
</dbReference>
<dbReference type="InterPro" id="IPR004358">
    <property type="entry name" value="Sig_transdc_His_kin-like_C"/>
</dbReference>
<feature type="coiled-coil region" evidence="4">
    <location>
        <begin position="144"/>
        <end position="171"/>
    </location>
</feature>
<dbReference type="Gene3D" id="1.10.287.130">
    <property type="match status" value="1"/>
</dbReference>
<keyword evidence="3" id="KW-0597">Phosphoprotein</keyword>
<dbReference type="KEGG" id="ares:IWH25_04020"/>
<evidence type="ECO:0000256" key="4">
    <source>
        <dbReference type="SAM" id="Coils"/>
    </source>
</evidence>
<dbReference type="InterPro" id="IPR000700">
    <property type="entry name" value="PAS-assoc_C"/>
</dbReference>
<dbReference type="PRINTS" id="PR00344">
    <property type="entry name" value="BCTRLSENSOR"/>
</dbReference>
<dbReference type="SMART" id="SM00387">
    <property type="entry name" value="HATPase_c"/>
    <property type="match status" value="1"/>
</dbReference>
<feature type="domain" description="Histidine kinase" evidence="5">
    <location>
        <begin position="183"/>
        <end position="425"/>
    </location>
</feature>
<dbReference type="EMBL" id="CP064781">
    <property type="protein sequence ID" value="QRJ64529.1"/>
    <property type="molecule type" value="Genomic_DNA"/>
</dbReference>
<keyword evidence="4" id="KW-0175">Coiled coil</keyword>
<dbReference type="InterPro" id="IPR005467">
    <property type="entry name" value="His_kinase_dom"/>
</dbReference>